<dbReference type="InterPro" id="IPR042509">
    <property type="entry name" value="ZCCHC3"/>
</dbReference>
<name>A0A9J6EY27_RHIMP</name>
<dbReference type="GO" id="GO:0003723">
    <property type="term" value="F:RNA binding"/>
    <property type="evidence" value="ECO:0007669"/>
    <property type="project" value="InterPro"/>
</dbReference>
<dbReference type="SUPFAM" id="SSF57756">
    <property type="entry name" value="Retrovirus zinc finger-like domains"/>
    <property type="match status" value="1"/>
</dbReference>
<evidence type="ECO:0000313" key="3">
    <source>
        <dbReference type="EMBL" id="KAH8039314.1"/>
    </source>
</evidence>
<sequence>MVDDIPHQLKIAGELTLVVVPGSAPLCLQCKSTSHIRRDCQVHRCSRCRRFGHEDDDCAKTYASVTGPAQESDAVEHLLDEAYSEETAGVGPNSAVQDGPSCCQEEGVCEAPAKHEAGLPYEGVGECHEKVDASSTADTFPGLADDTPSEPEPKTGIESDSRTVTGKRPRDAKEKEKGTTAATPDEPPAKTTSRSAASPSATAKHFHGAQDRGNAAFTTLRIVLGQGVQKGIAVVRQITPELVRNAKNELDELARNKIGSYGLLNVIRKPSELKDVVQAMKPVIEVLKELQGSDDDRRTVIAIGSYDYGGLGFLNTYRDIFKDIIDTFKADAAIAISSVSSMEDQAGCYAAPPNVFKSSRSKFPSLATGSNDL</sequence>
<dbReference type="SMART" id="SM00343">
    <property type="entry name" value="ZnF_C2HC"/>
    <property type="match status" value="2"/>
</dbReference>
<dbReference type="VEuPathDB" id="VectorBase:LOC119160946"/>
<dbReference type="PANTHER" id="PTHR22639">
    <property type="entry name" value="GAG-RELATED PROTEIN"/>
    <property type="match status" value="1"/>
</dbReference>
<dbReference type="Proteomes" id="UP000821866">
    <property type="component" value="Chromosome 1"/>
</dbReference>
<dbReference type="PANTHER" id="PTHR22639:SF3">
    <property type="entry name" value="ZINC FINGER CCHC DOMAIN-CONTAINING PROTEIN 3"/>
    <property type="match status" value="1"/>
</dbReference>
<dbReference type="AlphaFoldDB" id="A0A9J6EY27"/>
<feature type="compositionally biased region" description="Basic and acidic residues" evidence="1">
    <location>
        <begin position="151"/>
        <end position="161"/>
    </location>
</feature>
<dbReference type="GO" id="GO:0008270">
    <property type="term" value="F:zinc ion binding"/>
    <property type="evidence" value="ECO:0007669"/>
    <property type="project" value="InterPro"/>
</dbReference>
<reference evidence="3" key="1">
    <citation type="journal article" date="2020" name="Cell">
        <title>Large-Scale Comparative Analyses of Tick Genomes Elucidate Their Genetic Diversity and Vector Capacities.</title>
        <authorList>
            <consortium name="Tick Genome and Microbiome Consortium (TIGMIC)"/>
            <person name="Jia N."/>
            <person name="Wang J."/>
            <person name="Shi W."/>
            <person name="Du L."/>
            <person name="Sun Y."/>
            <person name="Zhan W."/>
            <person name="Jiang J.F."/>
            <person name="Wang Q."/>
            <person name="Zhang B."/>
            <person name="Ji P."/>
            <person name="Bell-Sakyi L."/>
            <person name="Cui X.M."/>
            <person name="Yuan T.T."/>
            <person name="Jiang B.G."/>
            <person name="Yang W.F."/>
            <person name="Lam T.T."/>
            <person name="Chang Q.C."/>
            <person name="Ding S.J."/>
            <person name="Wang X.J."/>
            <person name="Zhu J.G."/>
            <person name="Ruan X.D."/>
            <person name="Zhao L."/>
            <person name="Wei J.T."/>
            <person name="Ye R.Z."/>
            <person name="Que T.C."/>
            <person name="Du C.H."/>
            <person name="Zhou Y.H."/>
            <person name="Cheng J.X."/>
            <person name="Dai P.F."/>
            <person name="Guo W.B."/>
            <person name="Han X.H."/>
            <person name="Huang E.J."/>
            <person name="Li L.F."/>
            <person name="Wei W."/>
            <person name="Gao Y.C."/>
            <person name="Liu J.Z."/>
            <person name="Shao H.Z."/>
            <person name="Wang X."/>
            <person name="Wang C.C."/>
            <person name="Yang T.C."/>
            <person name="Huo Q.B."/>
            <person name="Li W."/>
            <person name="Chen H.Y."/>
            <person name="Chen S.E."/>
            <person name="Zhou L.G."/>
            <person name="Ni X.B."/>
            <person name="Tian J.H."/>
            <person name="Sheng Y."/>
            <person name="Liu T."/>
            <person name="Pan Y.S."/>
            <person name="Xia L.Y."/>
            <person name="Li J."/>
            <person name="Zhao F."/>
            <person name="Cao W.C."/>
        </authorList>
    </citation>
    <scope>NUCLEOTIDE SEQUENCE</scope>
    <source>
        <strain evidence="3">Rmic-2018</strain>
    </source>
</reference>
<feature type="region of interest" description="Disordered" evidence="1">
    <location>
        <begin position="132"/>
        <end position="210"/>
    </location>
</feature>
<evidence type="ECO:0000256" key="1">
    <source>
        <dbReference type="SAM" id="MobiDB-lite"/>
    </source>
</evidence>
<feature type="domain" description="CCHC-type" evidence="2">
    <location>
        <begin position="26"/>
        <end position="42"/>
    </location>
</feature>
<keyword evidence="4" id="KW-1185">Reference proteome</keyword>
<proteinExistence type="predicted"/>
<dbReference type="VEuPathDB" id="VectorBase:LOC119168558"/>
<protein>
    <recommendedName>
        <fullName evidence="2">CCHC-type domain-containing protein</fullName>
    </recommendedName>
</protein>
<dbReference type="InterPro" id="IPR036875">
    <property type="entry name" value="Znf_CCHC_sf"/>
</dbReference>
<dbReference type="InterPro" id="IPR001878">
    <property type="entry name" value="Znf_CCHC"/>
</dbReference>
<accession>A0A9J6EY27</accession>
<evidence type="ECO:0000313" key="4">
    <source>
        <dbReference type="Proteomes" id="UP000821866"/>
    </source>
</evidence>
<dbReference type="GO" id="GO:0003690">
    <property type="term" value="F:double-stranded DNA binding"/>
    <property type="evidence" value="ECO:0007669"/>
    <property type="project" value="InterPro"/>
</dbReference>
<feature type="domain" description="CCHC-type" evidence="2">
    <location>
        <begin position="44"/>
        <end position="60"/>
    </location>
</feature>
<reference evidence="3" key="2">
    <citation type="submission" date="2021-09" db="EMBL/GenBank/DDBJ databases">
        <authorList>
            <person name="Jia N."/>
            <person name="Wang J."/>
            <person name="Shi W."/>
            <person name="Du L."/>
            <person name="Sun Y."/>
            <person name="Zhan W."/>
            <person name="Jiang J."/>
            <person name="Wang Q."/>
            <person name="Zhang B."/>
            <person name="Ji P."/>
            <person name="Sakyi L.B."/>
            <person name="Cui X."/>
            <person name="Yuan T."/>
            <person name="Jiang B."/>
            <person name="Yang W."/>
            <person name="Lam T.T.-Y."/>
            <person name="Chang Q."/>
            <person name="Ding S."/>
            <person name="Wang X."/>
            <person name="Zhu J."/>
            <person name="Ruan X."/>
            <person name="Zhao L."/>
            <person name="Wei J."/>
            <person name="Que T."/>
            <person name="Du C."/>
            <person name="Cheng J."/>
            <person name="Dai P."/>
            <person name="Han X."/>
            <person name="Huang E."/>
            <person name="Gao Y."/>
            <person name="Liu J."/>
            <person name="Shao H."/>
            <person name="Ye R."/>
            <person name="Li L."/>
            <person name="Wei W."/>
            <person name="Wang X."/>
            <person name="Wang C."/>
            <person name="Huo Q."/>
            <person name="Li W."/>
            <person name="Guo W."/>
            <person name="Chen H."/>
            <person name="Chen S."/>
            <person name="Zhou L."/>
            <person name="Zhou L."/>
            <person name="Ni X."/>
            <person name="Tian J."/>
            <person name="Zhou Y."/>
            <person name="Sheng Y."/>
            <person name="Liu T."/>
            <person name="Pan Y."/>
            <person name="Xia L."/>
            <person name="Li J."/>
            <person name="Zhao F."/>
            <person name="Cao W."/>
        </authorList>
    </citation>
    <scope>NUCLEOTIDE SEQUENCE</scope>
    <source>
        <strain evidence="3">Rmic-2018</strain>
        <tissue evidence="3">Larvae</tissue>
    </source>
</reference>
<comment type="caution">
    <text evidence="3">The sequence shown here is derived from an EMBL/GenBank/DDBJ whole genome shotgun (WGS) entry which is preliminary data.</text>
</comment>
<organism evidence="3 4">
    <name type="scientific">Rhipicephalus microplus</name>
    <name type="common">Cattle tick</name>
    <name type="synonym">Boophilus microplus</name>
    <dbReference type="NCBI Taxonomy" id="6941"/>
    <lineage>
        <taxon>Eukaryota</taxon>
        <taxon>Metazoa</taxon>
        <taxon>Ecdysozoa</taxon>
        <taxon>Arthropoda</taxon>
        <taxon>Chelicerata</taxon>
        <taxon>Arachnida</taxon>
        <taxon>Acari</taxon>
        <taxon>Parasitiformes</taxon>
        <taxon>Ixodida</taxon>
        <taxon>Ixodoidea</taxon>
        <taxon>Ixodidae</taxon>
        <taxon>Rhipicephalinae</taxon>
        <taxon>Rhipicephalus</taxon>
        <taxon>Boophilus</taxon>
    </lineage>
</organism>
<dbReference type="GO" id="GO:0002218">
    <property type="term" value="P:activation of innate immune response"/>
    <property type="evidence" value="ECO:0007669"/>
    <property type="project" value="InterPro"/>
</dbReference>
<feature type="compositionally biased region" description="Low complexity" evidence="1">
    <location>
        <begin position="189"/>
        <end position="203"/>
    </location>
</feature>
<gene>
    <name evidence="3" type="ORF">HPB51_005560</name>
</gene>
<dbReference type="EMBL" id="JABSTU010000001">
    <property type="protein sequence ID" value="KAH8039314.1"/>
    <property type="molecule type" value="Genomic_DNA"/>
</dbReference>
<evidence type="ECO:0000259" key="2">
    <source>
        <dbReference type="SMART" id="SM00343"/>
    </source>
</evidence>
<feature type="compositionally biased region" description="Basic and acidic residues" evidence="1">
    <location>
        <begin position="168"/>
        <end position="178"/>
    </location>
</feature>